<dbReference type="SMART" id="SM00443">
    <property type="entry name" value="G_patch"/>
    <property type="match status" value="1"/>
</dbReference>
<protein>
    <recommendedName>
        <fullName evidence="2">G-patch domain-containing protein</fullName>
    </recommendedName>
</protein>
<feature type="region of interest" description="Disordered" evidence="1">
    <location>
        <begin position="11"/>
        <end position="30"/>
    </location>
</feature>
<dbReference type="AlphaFoldDB" id="A0A1X2GLV0"/>
<accession>A0A1X2GLV0</accession>
<gene>
    <name evidence="3" type="ORF">DM01DRAFT_1334380</name>
</gene>
<dbReference type="Pfam" id="PF01585">
    <property type="entry name" value="G-patch"/>
    <property type="match status" value="1"/>
</dbReference>
<evidence type="ECO:0000259" key="2">
    <source>
        <dbReference type="PROSITE" id="PS50174"/>
    </source>
</evidence>
<dbReference type="OrthoDB" id="4822at2759"/>
<dbReference type="EMBL" id="MCGT01000009">
    <property type="protein sequence ID" value="ORX56818.1"/>
    <property type="molecule type" value="Genomic_DNA"/>
</dbReference>
<sequence length="219" mass="23627">MQPIAFVKCDNSNGKSAHATAQDPATTTEELSGDQVSDLYQSIVMNAHSTPPNNAPLLDDTPGALTTYLYCDTCEMDITGPEHYQSLAHLIGKQQHGDPLPSLAGSFSPQTKANVEVLVSRLQLEHGKEKALDWMRKQGWQDGQGLGKTNQGAPFALATTFKQDRLGVGHPNTDRRTVTHPSITKTRSVSVTSSTAGSIASQTSADAAHRQALLRYMKQ</sequence>
<dbReference type="PROSITE" id="PS50174">
    <property type="entry name" value="G_PATCH"/>
    <property type="match status" value="1"/>
</dbReference>
<organism evidence="3 4">
    <name type="scientific">Hesseltinella vesiculosa</name>
    <dbReference type="NCBI Taxonomy" id="101127"/>
    <lineage>
        <taxon>Eukaryota</taxon>
        <taxon>Fungi</taxon>
        <taxon>Fungi incertae sedis</taxon>
        <taxon>Mucoromycota</taxon>
        <taxon>Mucoromycotina</taxon>
        <taxon>Mucoromycetes</taxon>
        <taxon>Mucorales</taxon>
        <taxon>Cunninghamellaceae</taxon>
        <taxon>Hesseltinella</taxon>
    </lineage>
</organism>
<reference evidence="3 4" key="1">
    <citation type="submission" date="2016-07" db="EMBL/GenBank/DDBJ databases">
        <title>Pervasive Adenine N6-methylation of Active Genes in Fungi.</title>
        <authorList>
            <consortium name="DOE Joint Genome Institute"/>
            <person name="Mondo S.J."/>
            <person name="Dannebaum R.O."/>
            <person name="Kuo R.C."/>
            <person name="Labutti K."/>
            <person name="Haridas S."/>
            <person name="Kuo A."/>
            <person name="Salamov A."/>
            <person name="Ahrendt S.R."/>
            <person name="Lipzen A."/>
            <person name="Sullivan W."/>
            <person name="Andreopoulos W.B."/>
            <person name="Clum A."/>
            <person name="Lindquist E."/>
            <person name="Daum C."/>
            <person name="Ramamoorthy G.K."/>
            <person name="Gryganskyi A."/>
            <person name="Culley D."/>
            <person name="Magnuson J.K."/>
            <person name="James T.Y."/>
            <person name="O'Malley M.A."/>
            <person name="Stajich J.E."/>
            <person name="Spatafora J.W."/>
            <person name="Visel A."/>
            <person name="Grigoriev I.V."/>
        </authorList>
    </citation>
    <scope>NUCLEOTIDE SEQUENCE [LARGE SCALE GENOMIC DNA]</scope>
    <source>
        <strain evidence="3 4">NRRL 3301</strain>
    </source>
</reference>
<evidence type="ECO:0000313" key="3">
    <source>
        <dbReference type="EMBL" id="ORX56818.1"/>
    </source>
</evidence>
<evidence type="ECO:0000256" key="1">
    <source>
        <dbReference type="SAM" id="MobiDB-lite"/>
    </source>
</evidence>
<keyword evidence="4" id="KW-1185">Reference proteome</keyword>
<evidence type="ECO:0000313" key="4">
    <source>
        <dbReference type="Proteomes" id="UP000242146"/>
    </source>
</evidence>
<proteinExistence type="predicted"/>
<dbReference type="STRING" id="101127.A0A1X2GLV0"/>
<dbReference type="InterPro" id="IPR000467">
    <property type="entry name" value="G_patch_dom"/>
</dbReference>
<dbReference type="GO" id="GO:0003676">
    <property type="term" value="F:nucleic acid binding"/>
    <property type="evidence" value="ECO:0007669"/>
    <property type="project" value="InterPro"/>
</dbReference>
<name>A0A1X2GLV0_9FUNG</name>
<dbReference type="Proteomes" id="UP000242146">
    <property type="component" value="Unassembled WGS sequence"/>
</dbReference>
<comment type="caution">
    <text evidence="3">The sequence shown here is derived from an EMBL/GenBank/DDBJ whole genome shotgun (WGS) entry which is preliminary data.</text>
</comment>
<feature type="domain" description="G-patch" evidence="2">
    <location>
        <begin position="127"/>
        <end position="173"/>
    </location>
</feature>